<comment type="caution">
    <text evidence="1">The sequence shown here is derived from an EMBL/GenBank/DDBJ whole genome shotgun (WGS) entry which is preliminary data.</text>
</comment>
<dbReference type="Proteomes" id="UP001176961">
    <property type="component" value="Unassembled WGS sequence"/>
</dbReference>
<name>A0AA36DQR3_CYLNA</name>
<evidence type="ECO:0000313" key="2">
    <source>
        <dbReference type="Proteomes" id="UP001176961"/>
    </source>
</evidence>
<protein>
    <submittedName>
        <fullName evidence="1">Uncharacterized protein</fullName>
    </submittedName>
</protein>
<organism evidence="1 2">
    <name type="scientific">Cylicocyclus nassatus</name>
    <name type="common">Nematode worm</name>
    <dbReference type="NCBI Taxonomy" id="53992"/>
    <lineage>
        <taxon>Eukaryota</taxon>
        <taxon>Metazoa</taxon>
        <taxon>Ecdysozoa</taxon>
        <taxon>Nematoda</taxon>
        <taxon>Chromadorea</taxon>
        <taxon>Rhabditida</taxon>
        <taxon>Rhabditina</taxon>
        <taxon>Rhabditomorpha</taxon>
        <taxon>Strongyloidea</taxon>
        <taxon>Strongylidae</taxon>
        <taxon>Cylicocyclus</taxon>
    </lineage>
</organism>
<proteinExistence type="predicted"/>
<dbReference type="EMBL" id="CATQJL010000001">
    <property type="protein sequence ID" value="CAJ0591029.1"/>
    <property type="molecule type" value="Genomic_DNA"/>
</dbReference>
<evidence type="ECO:0000313" key="1">
    <source>
        <dbReference type="EMBL" id="CAJ0591029.1"/>
    </source>
</evidence>
<accession>A0AA36DQR3</accession>
<dbReference type="AlphaFoldDB" id="A0AA36DQR3"/>
<sequence length="274" mass="31098">MLNLFGVKRRKEVRVRDFRELADIQCVNGEWRHYSQGAYDKVLRHVVCYQVEIPHNDASIARKAREAKIQSSCHSCSSLKNYTEFDLCPSESNCSAPFLKSLKDAYGCEDLVVECPHSSLAVQLKSGSSMVVYPQDIYCDEVWIYDDGKHSHEVQGMLCLSKEHKEKYLKCASSCPSLKQICPACDVLDDLFPNCTSRLNCGMDGNVVVSKRKEDNMQDPFQAYSEDNMLLLCVNGSWIVNINETKVQIMDDELIYCKSLNISSFTKSSSTTMY</sequence>
<gene>
    <name evidence="1" type="ORF">CYNAS_LOCUS3012</name>
</gene>
<reference evidence="1" key="1">
    <citation type="submission" date="2023-07" db="EMBL/GenBank/DDBJ databases">
        <authorList>
            <consortium name="CYATHOMIX"/>
        </authorList>
    </citation>
    <scope>NUCLEOTIDE SEQUENCE</scope>
    <source>
        <strain evidence="1">N/A</strain>
    </source>
</reference>
<keyword evidence="2" id="KW-1185">Reference proteome</keyword>